<evidence type="ECO:0000313" key="4">
    <source>
        <dbReference type="Proteomes" id="UP000223913"/>
    </source>
</evidence>
<sequence>MQDNLEQFVRTNREAFDDARPSLKVWADIDRALDQKKSRPFQWRKILKSAAAVLLLLLAGGLIGHQISRGTEENTAAETLARISPELAELEAHYNQQINAKFAKLANYPQRETVKADLAQIDETMEELRNEIVKAPAGMEKEIVTNLLRSYQLKVQILERVLERIRANEGDLNNPTLDETSI</sequence>
<organism evidence="3 4">
    <name type="scientific">Flavilitoribacter nigricans (strain ATCC 23147 / DSM 23189 / NBRC 102662 / NCIMB 1420 / SS-2)</name>
    <name type="common">Lewinella nigricans</name>
    <dbReference type="NCBI Taxonomy" id="1122177"/>
    <lineage>
        <taxon>Bacteria</taxon>
        <taxon>Pseudomonadati</taxon>
        <taxon>Bacteroidota</taxon>
        <taxon>Saprospiria</taxon>
        <taxon>Saprospirales</taxon>
        <taxon>Lewinellaceae</taxon>
        <taxon>Flavilitoribacter</taxon>
    </lineage>
</organism>
<dbReference type="EMBL" id="PDUD01000024">
    <property type="protein sequence ID" value="PHN04743.1"/>
    <property type="molecule type" value="Genomic_DNA"/>
</dbReference>
<name>A0A2D0NAE0_FLAN2</name>
<gene>
    <name evidence="3" type="ORF">CRP01_19705</name>
</gene>
<evidence type="ECO:0000313" key="3">
    <source>
        <dbReference type="EMBL" id="PHN04743.1"/>
    </source>
</evidence>
<reference evidence="3 4" key="1">
    <citation type="submission" date="2017-10" db="EMBL/GenBank/DDBJ databases">
        <title>The draft genome sequence of Lewinella nigricans NBRC 102662.</title>
        <authorList>
            <person name="Wang K."/>
        </authorList>
    </citation>
    <scope>NUCLEOTIDE SEQUENCE [LARGE SCALE GENOMIC DNA]</scope>
    <source>
        <strain evidence="3 4">NBRC 102662</strain>
    </source>
</reference>
<keyword evidence="2" id="KW-1133">Transmembrane helix</keyword>
<protein>
    <submittedName>
        <fullName evidence="3">Uncharacterized protein</fullName>
    </submittedName>
</protein>
<keyword evidence="1" id="KW-0175">Coiled coil</keyword>
<dbReference type="AlphaFoldDB" id="A0A2D0NAE0"/>
<feature type="transmembrane region" description="Helical" evidence="2">
    <location>
        <begin position="46"/>
        <end position="64"/>
    </location>
</feature>
<comment type="caution">
    <text evidence="3">The sequence shown here is derived from an EMBL/GenBank/DDBJ whole genome shotgun (WGS) entry which is preliminary data.</text>
</comment>
<evidence type="ECO:0000256" key="1">
    <source>
        <dbReference type="SAM" id="Coils"/>
    </source>
</evidence>
<accession>A0A2D0NAE0</accession>
<keyword evidence="2" id="KW-0812">Transmembrane</keyword>
<evidence type="ECO:0000256" key="2">
    <source>
        <dbReference type="SAM" id="Phobius"/>
    </source>
</evidence>
<proteinExistence type="predicted"/>
<dbReference type="RefSeq" id="WP_099151802.1">
    <property type="nucleotide sequence ID" value="NZ_PDUD01000024.1"/>
</dbReference>
<keyword evidence="4" id="KW-1185">Reference proteome</keyword>
<keyword evidence="2" id="KW-0472">Membrane</keyword>
<feature type="coiled-coil region" evidence="1">
    <location>
        <begin position="111"/>
        <end position="168"/>
    </location>
</feature>
<dbReference type="OrthoDB" id="1120747at2"/>
<dbReference type="Proteomes" id="UP000223913">
    <property type="component" value="Unassembled WGS sequence"/>
</dbReference>